<dbReference type="GO" id="GO:0000103">
    <property type="term" value="P:sulfate assimilation"/>
    <property type="evidence" value="ECO:0007669"/>
    <property type="project" value="TreeGrafter"/>
</dbReference>
<proteinExistence type="inferred from homology"/>
<evidence type="ECO:0000256" key="6">
    <source>
        <dbReference type="HAMAP-Rule" id="MF_02095"/>
    </source>
</evidence>
<dbReference type="InterPro" id="IPR000760">
    <property type="entry name" value="Inositol_monophosphatase-like"/>
</dbReference>
<keyword evidence="2 6" id="KW-1003">Cell membrane</keyword>
<keyword evidence="6 7" id="KW-0479">Metal-binding</keyword>
<comment type="similarity">
    <text evidence="1 6">Belongs to the inositol monophosphatase superfamily. CysQ family.</text>
</comment>
<dbReference type="Pfam" id="PF00459">
    <property type="entry name" value="Inositol_P"/>
    <property type="match status" value="1"/>
</dbReference>
<comment type="cofactor">
    <cofactor evidence="6 7">
        <name>Mg(2+)</name>
        <dbReference type="ChEBI" id="CHEBI:18420"/>
    </cofactor>
</comment>
<gene>
    <name evidence="6 8" type="primary">cysQ</name>
    <name evidence="8" type="ORF">ABEG18_03890</name>
</gene>
<keyword evidence="5 6" id="KW-0472">Membrane</keyword>
<dbReference type="EC" id="3.1.3.7" evidence="6"/>
<feature type="binding site" evidence="6">
    <location>
        <position position="103"/>
    </location>
    <ligand>
        <name>Mg(2+)</name>
        <dbReference type="ChEBI" id="CHEBI:18420"/>
        <label>1</label>
    </ligand>
</feature>
<dbReference type="InterPro" id="IPR020550">
    <property type="entry name" value="Inositol_monophosphatase_CS"/>
</dbReference>
<feature type="binding site" evidence="6">
    <location>
        <position position="103"/>
    </location>
    <ligand>
        <name>Mg(2+)</name>
        <dbReference type="ChEBI" id="CHEBI:18420"/>
        <label>2</label>
    </ligand>
</feature>
<dbReference type="InterPro" id="IPR050725">
    <property type="entry name" value="CysQ/Inositol_MonoPase"/>
</dbReference>
<dbReference type="RefSeq" id="WP_406856785.1">
    <property type="nucleotide sequence ID" value="NZ_CP157484.1"/>
</dbReference>
<feature type="binding site" evidence="6">
    <location>
        <position position="84"/>
    </location>
    <ligand>
        <name>substrate</name>
    </ligand>
</feature>
<feature type="binding site" evidence="7">
    <location>
        <position position="103"/>
    </location>
    <ligand>
        <name>Mg(2+)</name>
        <dbReference type="ChEBI" id="CHEBI:18420"/>
        <label>1</label>
        <note>catalytic</note>
    </ligand>
</feature>
<feature type="binding site" evidence="7">
    <location>
        <position position="236"/>
    </location>
    <ligand>
        <name>Mg(2+)</name>
        <dbReference type="ChEBI" id="CHEBI:18420"/>
        <label>1</label>
        <note>catalytic</note>
    </ligand>
</feature>
<dbReference type="GO" id="GO:0000287">
    <property type="term" value="F:magnesium ion binding"/>
    <property type="evidence" value="ECO:0007669"/>
    <property type="project" value="UniProtKB-UniRule"/>
</dbReference>
<evidence type="ECO:0000256" key="1">
    <source>
        <dbReference type="ARBA" id="ARBA00005289"/>
    </source>
</evidence>
<feature type="binding site" evidence="7">
    <location>
        <position position="84"/>
    </location>
    <ligand>
        <name>Mg(2+)</name>
        <dbReference type="ChEBI" id="CHEBI:18420"/>
        <label>1</label>
        <note>catalytic</note>
    </ligand>
</feature>
<accession>A0AAU7JI44</accession>
<keyword evidence="6 7" id="KW-0460">Magnesium</keyword>
<keyword evidence="3 6" id="KW-0997">Cell inner membrane</keyword>
<evidence type="ECO:0000256" key="3">
    <source>
        <dbReference type="ARBA" id="ARBA00022519"/>
    </source>
</evidence>
<evidence type="ECO:0000256" key="7">
    <source>
        <dbReference type="PIRSR" id="PIRSR600760-2"/>
    </source>
</evidence>
<dbReference type="SUPFAM" id="SSF56655">
    <property type="entry name" value="Carbohydrate phosphatase"/>
    <property type="match status" value="1"/>
</dbReference>
<feature type="binding site" evidence="6">
    <location>
        <position position="84"/>
    </location>
    <ligand>
        <name>Mg(2+)</name>
        <dbReference type="ChEBI" id="CHEBI:18420"/>
        <label>1</label>
    </ligand>
</feature>
<reference evidence="8" key="1">
    <citation type="submission" date="2024-05" db="EMBL/GenBank/DDBJ databases">
        <authorList>
            <person name="Kim S."/>
            <person name="Heo J."/>
            <person name="Choi H."/>
            <person name="Choi Y."/>
            <person name="Kwon S.-W."/>
            <person name="Kim Y."/>
        </authorList>
    </citation>
    <scope>NUCLEOTIDE SEQUENCE</scope>
    <source>
        <strain evidence="8">KACC 23698</strain>
    </source>
</reference>
<dbReference type="PRINTS" id="PR00377">
    <property type="entry name" value="IMPHPHTASES"/>
</dbReference>
<comment type="catalytic activity">
    <reaction evidence="6">
        <text>adenosine 3',5'-bisphosphate + H2O = AMP + phosphate</text>
        <dbReference type="Rhea" id="RHEA:10040"/>
        <dbReference type="ChEBI" id="CHEBI:15377"/>
        <dbReference type="ChEBI" id="CHEBI:43474"/>
        <dbReference type="ChEBI" id="CHEBI:58343"/>
        <dbReference type="ChEBI" id="CHEBI:456215"/>
        <dbReference type="EC" id="3.1.3.7"/>
    </reaction>
</comment>
<dbReference type="AlphaFoldDB" id="A0AAU7JI44"/>
<feature type="binding site" evidence="6">
    <location>
        <position position="105"/>
    </location>
    <ligand>
        <name>Mg(2+)</name>
        <dbReference type="ChEBI" id="CHEBI:18420"/>
        <label>1</label>
    </ligand>
</feature>
<comment type="function">
    <text evidence="6">Converts adenosine-3',5'-bisphosphate (PAP) to AMP.</text>
</comment>
<dbReference type="HAMAP" id="MF_02095">
    <property type="entry name" value="CysQ"/>
    <property type="match status" value="1"/>
</dbReference>
<evidence type="ECO:0000256" key="5">
    <source>
        <dbReference type="ARBA" id="ARBA00023136"/>
    </source>
</evidence>
<feature type="binding site" evidence="6">
    <location>
        <position position="236"/>
    </location>
    <ligand>
        <name>substrate</name>
    </ligand>
</feature>
<protein>
    <recommendedName>
        <fullName evidence="6">3'(2'),5'-bisphosphate nucleotidase CysQ</fullName>
        <ecNumber evidence="6">3.1.3.7</ecNumber>
    </recommendedName>
    <alternativeName>
        <fullName evidence="6">3'(2'),5-bisphosphonucleoside 3'(2')-phosphohydrolase</fullName>
    </alternativeName>
    <alternativeName>
        <fullName evidence="6">3'-phosphoadenosine 5'-phosphate phosphatase</fullName>
        <shortName evidence="6">PAP phosphatase</shortName>
    </alternativeName>
</protein>
<evidence type="ECO:0000256" key="4">
    <source>
        <dbReference type="ARBA" id="ARBA00022801"/>
    </source>
</evidence>
<dbReference type="Gene3D" id="3.40.190.80">
    <property type="match status" value="1"/>
</dbReference>
<name>A0AAU7JI44_9HYPH</name>
<dbReference type="InterPro" id="IPR006240">
    <property type="entry name" value="CysQ"/>
</dbReference>
<dbReference type="PROSITE" id="PS00630">
    <property type="entry name" value="IMP_2"/>
    <property type="match status" value="1"/>
</dbReference>
<organism evidence="8">
    <name type="scientific">Alsobacter sp. KACC 23698</name>
    <dbReference type="NCBI Taxonomy" id="3149229"/>
    <lineage>
        <taxon>Bacteria</taxon>
        <taxon>Pseudomonadati</taxon>
        <taxon>Pseudomonadota</taxon>
        <taxon>Alphaproteobacteria</taxon>
        <taxon>Hyphomicrobiales</taxon>
        <taxon>Alsobacteraceae</taxon>
        <taxon>Alsobacter</taxon>
    </lineage>
</organism>
<dbReference type="GO" id="GO:0050427">
    <property type="term" value="P:3'-phosphoadenosine 5'-phosphosulfate metabolic process"/>
    <property type="evidence" value="ECO:0007669"/>
    <property type="project" value="TreeGrafter"/>
</dbReference>
<feature type="binding site" evidence="6">
    <location>
        <position position="106"/>
    </location>
    <ligand>
        <name>Mg(2+)</name>
        <dbReference type="ChEBI" id="CHEBI:18420"/>
        <label>2</label>
    </ligand>
</feature>
<dbReference type="EMBL" id="CP157484">
    <property type="protein sequence ID" value="XBO39933.1"/>
    <property type="molecule type" value="Genomic_DNA"/>
</dbReference>
<feature type="binding site" evidence="7">
    <location>
        <position position="106"/>
    </location>
    <ligand>
        <name>Mg(2+)</name>
        <dbReference type="ChEBI" id="CHEBI:18420"/>
        <label>1</label>
        <note>catalytic</note>
    </ligand>
</feature>
<dbReference type="GO" id="GO:0005886">
    <property type="term" value="C:plasma membrane"/>
    <property type="evidence" value="ECO:0007669"/>
    <property type="project" value="UniProtKB-SubCell"/>
</dbReference>
<dbReference type="CDD" id="cd01638">
    <property type="entry name" value="CysQ"/>
    <property type="match status" value="1"/>
</dbReference>
<feature type="binding site" evidence="6">
    <location>
        <position position="236"/>
    </location>
    <ligand>
        <name>Mg(2+)</name>
        <dbReference type="ChEBI" id="CHEBI:18420"/>
        <label>2</label>
    </ligand>
</feature>
<sequence>MRLAMIHKAGPKSPLSSSALFGLAEAFGAIAVTAGPPIMRHYACHAAGKAKADGSPVTEADLAAEAVILPALEALMPGTPILSEEQASAGNIPRCGQDFLLVDPLDGTREFLDHNGEFTVNIGLIAAGRPVAGAVYQPAGGLLWIGGGGRAQVMTVAPGEALPPTDERRELSARPVPDHGVTALVSRSHLDPDTQAFLAQRPCARTLAAGSALKFCLIAQGDGDVYPRFGPTMEWDTAAGHAVLASAGGDVVAPDGGSFRYGKAEQGFRNGAFVAWGRRAPGEPGSAA</sequence>
<evidence type="ECO:0000256" key="2">
    <source>
        <dbReference type="ARBA" id="ARBA00022475"/>
    </source>
</evidence>
<feature type="binding site" evidence="6">
    <location>
        <begin position="105"/>
        <end position="108"/>
    </location>
    <ligand>
        <name>substrate</name>
    </ligand>
</feature>
<dbReference type="GO" id="GO:0008441">
    <property type="term" value="F:3'(2'),5'-bisphosphate nucleotidase activity"/>
    <property type="evidence" value="ECO:0007669"/>
    <property type="project" value="UniProtKB-UniRule"/>
</dbReference>
<feature type="binding site" evidence="7">
    <location>
        <position position="105"/>
    </location>
    <ligand>
        <name>Mg(2+)</name>
        <dbReference type="ChEBI" id="CHEBI:18420"/>
        <label>1</label>
        <note>catalytic</note>
    </ligand>
</feature>
<evidence type="ECO:0000313" key="8">
    <source>
        <dbReference type="EMBL" id="XBO39933.1"/>
    </source>
</evidence>
<dbReference type="NCBIfam" id="TIGR01331">
    <property type="entry name" value="bisphos_cysQ"/>
    <property type="match status" value="1"/>
</dbReference>
<comment type="subcellular location">
    <subcellularLocation>
        <location evidence="6">Cell inner membrane</location>
        <topology evidence="6">Peripheral membrane protein</topology>
        <orientation evidence="6">Cytoplasmic side</orientation>
    </subcellularLocation>
</comment>
<keyword evidence="4 6" id="KW-0378">Hydrolase</keyword>
<dbReference type="PANTHER" id="PTHR43028">
    <property type="entry name" value="3'(2'),5'-BISPHOSPHATE NUCLEOTIDASE 1"/>
    <property type="match status" value="1"/>
</dbReference>
<dbReference type="GO" id="GO:0046854">
    <property type="term" value="P:phosphatidylinositol phosphate biosynthetic process"/>
    <property type="evidence" value="ECO:0007669"/>
    <property type="project" value="InterPro"/>
</dbReference>
<dbReference type="PANTHER" id="PTHR43028:SF5">
    <property type="entry name" value="3'(2'),5'-BISPHOSPHATE NUCLEOTIDASE 1"/>
    <property type="match status" value="1"/>
</dbReference>
<dbReference type="Gene3D" id="3.30.540.10">
    <property type="entry name" value="Fructose-1,6-Bisphosphatase, subunit A, domain 1"/>
    <property type="match status" value="1"/>
</dbReference>